<comment type="miscellaneous">
    <text evidence="11">This protein is similar to the oxygenase domain of eukaryotic nitric oxide synthases but lacks the reductase domain which, in eukaryotes, is responsible for transfer of electrons to the ferric heme during nitric oxide synthesis.</text>
</comment>
<evidence type="ECO:0000256" key="1">
    <source>
        <dbReference type="ARBA" id="ARBA00001971"/>
    </source>
</evidence>
<dbReference type="EC" id="1.14.14.47" evidence="4 11"/>
<keyword evidence="8 11" id="KW-0560">Oxidoreductase</keyword>
<dbReference type="PANTHER" id="PTHR43410:SF1">
    <property type="entry name" value="NITRIC OXIDE SYNTHASE"/>
    <property type="match status" value="1"/>
</dbReference>
<dbReference type="Gene3D" id="3.90.1230.10">
    <property type="entry name" value="Nitric Oxide Synthase, Chain A, domain 3"/>
    <property type="match status" value="1"/>
</dbReference>
<feature type="binding site" description="axial binding residue" evidence="12">
    <location>
        <position position="63"/>
    </location>
    <ligand>
        <name>heme</name>
        <dbReference type="ChEBI" id="CHEBI:30413"/>
    </ligand>
    <ligandPart>
        <name>Fe</name>
        <dbReference type="ChEBI" id="CHEBI:18248"/>
    </ligandPart>
</feature>
<comment type="function">
    <text evidence="2 11">Catalyzes the production of nitric oxide.</text>
</comment>
<dbReference type="EMBL" id="CP001791">
    <property type="protein sequence ID" value="ADI00434.1"/>
    <property type="molecule type" value="Genomic_DNA"/>
</dbReference>
<proteinExistence type="inferred from homology"/>
<dbReference type="Pfam" id="PF02898">
    <property type="entry name" value="NO_synthase"/>
    <property type="match status" value="1"/>
</dbReference>
<dbReference type="SUPFAM" id="SSF56512">
    <property type="entry name" value="Nitric oxide (NO) synthase oxygenase domain"/>
    <property type="match status" value="1"/>
</dbReference>
<dbReference type="GO" id="GO:0004517">
    <property type="term" value="F:nitric-oxide synthase activity"/>
    <property type="evidence" value="ECO:0007669"/>
    <property type="project" value="InterPro"/>
</dbReference>
<reference evidence="14" key="1">
    <citation type="submission" date="2009-10" db="EMBL/GenBank/DDBJ databases">
        <title>Complete sequence of Bacillus selenitireducens MLS10.</title>
        <authorList>
            <consortium name="US DOE Joint Genome Institute"/>
            <person name="Lucas S."/>
            <person name="Copeland A."/>
            <person name="Lapidus A."/>
            <person name="Glavina del Rio T."/>
            <person name="Dalin E."/>
            <person name="Tice H."/>
            <person name="Bruce D."/>
            <person name="Goodwin L."/>
            <person name="Pitluck S."/>
            <person name="Sims D."/>
            <person name="Brettin T."/>
            <person name="Detter J.C."/>
            <person name="Han C."/>
            <person name="Larimer F."/>
            <person name="Land M."/>
            <person name="Hauser L."/>
            <person name="Kyrpides N."/>
            <person name="Ovchinnikova G."/>
            <person name="Stolz J."/>
        </authorList>
    </citation>
    <scope>NUCLEOTIDE SEQUENCE [LARGE SCALE GENOMIC DNA]</scope>
    <source>
        <strain evidence="14">MLS10</strain>
    </source>
</reference>
<dbReference type="PIRSF" id="PIRSF037219">
    <property type="entry name" value="NOS_oxygenase"/>
    <property type="match status" value="1"/>
</dbReference>
<feature type="domain" description="Nitric oxide synthase (NOS)" evidence="13">
    <location>
        <begin position="4"/>
        <end position="355"/>
    </location>
</feature>
<organism evidence="14 15">
    <name type="scientific">Bacillus selenitireducens (strain ATCC 700615 / DSM 15326 / MLS10)</name>
    <dbReference type="NCBI Taxonomy" id="439292"/>
    <lineage>
        <taxon>Bacteria</taxon>
        <taxon>Bacillati</taxon>
        <taxon>Bacillota</taxon>
        <taxon>Bacilli</taxon>
        <taxon>Bacillales</taxon>
        <taxon>Bacillaceae</taxon>
        <taxon>Salisediminibacterium</taxon>
    </lineage>
</organism>
<evidence type="ECO:0000313" key="15">
    <source>
        <dbReference type="Proteomes" id="UP000000271"/>
    </source>
</evidence>
<dbReference type="HOGENOM" id="CLU_040293_0_0_9"/>
<evidence type="ECO:0000256" key="12">
    <source>
        <dbReference type="PIRSR" id="PIRSR037219-1"/>
    </source>
</evidence>
<evidence type="ECO:0000256" key="9">
    <source>
        <dbReference type="ARBA" id="ARBA00023004"/>
    </source>
</evidence>
<sequence>MKPVKEQAEAFIRQCYKELGKEDQTGMRIEEIRRSFDETGLYRHTGEELVHGAKMAWRNANKCIGRLFWDTLSVHDARDAVTEDDVYKALVEHLRTATNGGRIKPLITVFAPEKNGVQPVKLYNHQLIRYAGYEEDGTVTGDPHSVAFTRFCESLGWQGAGKDFDLLPLVFQVAGGEPVWRTVPDEVVREVRIRHPRIQGIEALGLKWYAVPAIADMDLEIGGIRYPAAPFNGWYMGTEIGARNLADEDRYNKLRDVALAAGIEAGSNASLWKDEALVILNQAVLHSFQEDGVSIVDHHTAAAQFRQFEKQEATEGRDVTGDWTWLIPPVSPATTHIFHETYDNTEKSPNFHYKSK</sequence>
<evidence type="ECO:0000256" key="5">
    <source>
        <dbReference type="ARBA" id="ARBA00018859"/>
    </source>
</evidence>
<evidence type="ECO:0000256" key="3">
    <source>
        <dbReference type="ARBA" id="ARBA00005411"/>
    </source>
</evidence>
<evidence type="ECO:0000256" key="7">
    <source>
        <dbReference type="ARBA" id="ARBA00022723"/>
    </source>
</evidence>
<keyword evidence="15" id="KW-1185">Reference proteome</keyword>
<dbReference type="CDD" id="cd00794">
    <property type="entry name" value="NOS_oxygenase_prok"/>
    <property type="match status" value="1"/>
</dbReference>
<name>D6XZT2_BACIE</name>
<comment type="cofactor">
    <cofactor evidence="1 11 12">
        <name>heme</name>
        <dbReference type="ChEBI" id="CHEBI:30413"/>
    </cofactor>
</comment>
<evidence type="ECO:0000256" key="10">
    <source>
        <dbReference type="ARBA" id="ARBA00048713"/>
    </source>
</evidence>
<dbReference type="InterPro" id="IPR036119">
    <property type="entry name" value="NOS_N_sf"/>
</dbReference>
<comment type="catalytic activity">
    <reaction evidence="10">
        <text>3 reduced [flavodoxin] + 2 L-arginine + 4 O2 = 3 oxidized [flavodoxin] + 2 L-citrulline + 2 nitric oxide + 4 H2O + 5 H(+)</text>
        <dbReference type="Rhea" id="RHEA:52324"/>
        <dbReference type="Rhea" id="RHEA-COMP:10622"/>
        <dbReference type="Rhea" id="RHEA-COMP:10623"/>
        <dbReference type="ChEBI" id="CHEBI:15377"/>
        <dbReference type="ChEBI" id="CHEBI:15378"/>
        <dbReference type="ChEBI" id="CHEBI:15379"/>
        <dbReference type="ChEBI" id="CHEBI:16480"/>
        <dbReference type="ChEBI" id="CHEBI:32682"/>
        <dbReference type="ChEBI" id="CHEBI:57618"/>
        <dbReference type="ChEBI" id="CHEBI:57743"/>
        <dbReference type="ChEBI" id="CHEBI:58210"/>
        <dbReference type="EC" id="1.14.14.47"/>
    </reaction>
</comment>
<comment type="similarity">
    <text evidence="3 11">Belongs to the NOS family. Bacterial NOS oxygenase subfamily.</text>
</comment>
<dbReference type="InterPro" id="IPR044944">
    <property type="entry name" value="NOS_dom_3"/>
</dbReference>
<evidence type="ECO:0000259" key="13">
    <source>
        <dbReference type="Pfam" id="PF02898"/>
    </source>
</evidence>
<keyword evidence="6 11" id="KW-0349">Heme</keyword>
<dbReference type="InterPro" id="IPR017142">
    <property type="entry name" value="Nitric_oxide_synthase_Oase-su"/>
</dbReference>
<evidence type="ECO:0000256" key="6">
    <source>
        <dbReference type="ARBA" id="ARBA00022617"/>
    </source>
</evidence>
<evidence type="ECO:0000256" key="8">
    <source>
        <dbReference type="ARBA" id="ARBA00023002"/>
    </source>
</evidence>
<evidence type="ECO:0000256" key="2">
    <source>
        <dbReference type="ARBA" id="ARBA00002642"/>
    </source>
</evidence>
<dbReference type="KEGG" id="bse:Bsel_2946"/>
<evidence type="ECO:0000256" key="11">
    <source>
        <dbReference type="PIRNR" id="PIRNR037219"/>
    </source>
</evidence>
<keyword evidence="9 11" id="KW-0408">Iron</keyword>
<dbReference type="GO" id="GO:0006809">
    <property type="term" value="P:nitric oxide biosynthetic process"/>
    <property type="evidence" value="ECO:0007669"/>
    <property type="project" value="InterPro"/>
</dbReference>
<dbReference type="OrthoDB" id="3398374at2"/>
<dbReference type="InterPro" id="IPR044940">
    <property type="entry name" value="NOS_dom_2"/>
</dbReference>
<dbReference type="STRING" id="439292.Bsel_2946"/>
<dbReference type="InterPro" id="IPR050607">
    <property type="entry name" value="NOS"/>
</dbReference>
<keyword evidence="7 11" id="KW-0479">Metal-binding</keyword>
<dbReference type="PANTHER" id="PTHR43410">
    <property type="entry name" value="NITRIC OXIDE SYNTHASE OXYGENASE"/>
    <property type="match status" value="1"/>
</dbReference>
<dbReference type="AlphaFoldDB" id="D6XZT2"/>
<dbReference type="Gene3D" id="3.90.440.10">
    <property type="entry name" value="Nitric Oxide Synthase,Heme Domain,Chain A domain 2"/>
    <property type="match status" value="1"/>
</dbReference>
<protein>
    <recommendedName>
        <fullName evidence="5 11">Nitric oxide synthase oxygenase</fullName>
        <ecNumber evidence="4 11">1.14.14.47</ecNumber>
    </recommendedName>
</protein>
<dbReference type="Gene3D" id="3.90.340.10">
    <property type="entry name" value="Nitric Oxide Synthase, Chain A, domain 1"/>
    <property type="match status" value="1"/>
</dbReference>
<gene>
    <name evidence="14" type="ordered locus">Bsel_2946</name>
</gene>
<dbReference type="RefSeq" id="WP_013173846.1">
    <property type="nucleotide sequence ID" value="NC_014219.1"/>
</dbReference>
<evidence type="ECO:0000313" key="14">
    <source>
        <dbReference type="EMBL" id="ADI00434.1"/>
    </source>
</evidence>
<evidence type="ECO:0000256" key="4">
    <source>
        <dbReference type="ARBA" id="ARBA00012735"/>
    </source>
</evidence>
<accession>D6XZT2</accession>
<dbReference type="eggNOG" id="COG4362">
    <property type="taxonomic scope" value="Bacteria"/>
</dbReference>
<dbReference type="InterPro" id="IPR004030">
    <property type="entry name" value="NOS_N"/>
</dbReference>
<dbReference type="InterPro" id="IPR044943">
    <property type="entry name" value="NOS_dom_1"/>
</dbReference>
<dbReference type="GO" id="GO:0046872">
    <property type="term" value="F:metal ion binding"/>
    <property type="evidence" value="ECO:0007669"/>
    <property type="project" value="UniProtKB-KW"/>
</dbReference>
<dbReference type="Proteomes" id="UP000000271">
    <property type="component" value="Chromosome"/>
</dbReference>
<comment type="subunit">
    <text evidence="11">Homodimer.</text>
</comment>
<dbReference type="GO" id="GO:0020037">
    <property type="term" value="F:heme binding"/>
    <property type="evidence" value="ECO:0007669"/>
    <property type="project" value="InterPro"/>
</dbReference>